<dbReference type="PANTHER" id="PTHR12858:SF2">
    <property type="entry name" value="RIBOSOME BIOGENESIS PROTEIN BMS1 HOMOLOG"/>
    <property type="match status" value="1"/>
</dbReference>
<dbReference type="GO" id="GO:0030686">
    <property type="term" value="C:90S preribosome"/>
    <property type="evidence" value="ECO:0007669"/>
    <property type="project" value="TreeGrafter"/>
</dbReference>
<evidence type="ECO:0000256" key="1">
    <source>
        <dbReference type="SAM" id="Coils"/>
    </source>
</evidence>
<dbReference type="InterPro" id="IPR007034">
    <property type="entry name" value="BMS1_TSR1_C"/>
</dbReference>
<dbReference type="GO" id="GO:0034511">
    <property type="term" value="F:U3 snoRNA binding"/>
    <property type="evidence" value="ECO:0007669"/>
    <property type="project" value="TreeGrafter"/>
</dbReference>
<evidence type="ECO:0000313" key="4">
    <source>
        <dbReference type="EMBL" id="RKP25007.1"/>
    </source>
</evidence>
<dbReference type="GO" id="GO:0000462">
    <property type="term" value="P:maturation of SSU-rRNA from tricistronic rRNA transcript (SSU-rRNA, 5.8S rRNA, LSU-rRNA)"/>
    <property type="evidence" value="ECO:0007669"/>
    <property type="project" value="TreeGrafter"/>
</dbReference>
<feature type="region of interest" description="Disordered" evidence="2">
    <location>
        <begin position="360"/>
        <end position="437"/>
    </location>
</feature>
<feature type="compositionally biased region" description="Basic residues" evidence="2">
    <location>
        <begin position="426"/>
        <end position="437"/>
    </location>
</feature>
<feature type="compositionally biased region" description="Basic and acidic residues" evidence="2">
    <location>
        <begin position="387"/>
        <end position="412"/>
    </location>
</feature>
<evidence type="ECO:0000256" key="2">
    <source>
        <dbReference type="SAM" id="MobiDB-lite"/>
    </source>
</evidence>
<accession>A0A4P9YY49</accession>
<organism evidence="4 5">
    <name type="scientific">Syncephalis pseudoplumigaleata</name>
    <dbReference type="NCBI Taxonomy" id="1712513"/>
    <lineage>
        <taxon>Eukaryota</taxon>
        <taxon>Fungi</taxon>
        <taxon>Fungi incertae sedis</taxon>
        <taxon>Zoopagomycota</taxon>
        <taxon>Zoopagomycotina</taxon>
        <taxon>Zoopagomycetes</taxon>
        <taxon>Zoopagales</taxon>
        <taxon>Piptocephalidaceae</taxon>
        <taxon>Syncephalis</taxon>
    </lineage>
</organism>
<gene>
    <name evidence="4" type="ORF">SYNPS1DRAFT_33075</name>
</gene>
<keyword evidence="1" id="KW-0175">Coiled coil</keyword>
<dbReference type="SMART" id="SM01362">
    <property type="entry name" value="DUF663"/>
    <property type="match status" value="1"/>
</dbReference>
<evidence type="ECO:0000313" key="5">
    <source>
        <dbReference type="Proteomes" id="UP000278143"/>
    </source>
</evidence>
<dbReference type="GO" id="GO:0000479">
    <property type="term" value="P:endonucleolytic cleavage of tricistronic rRNA transcript (SSU-rRNA, 5.8S rRNA, LSU-rRNA)"/>
    <property type="evidence" value="ECO:0007669"/>
    <property type="project" value="TreeGrafter"/>
</dbReference>
<dbReference type="InterPro" id="IPR039761">
    <property type="entry name" value="Bms1/Tsr1"/>
</dbReference>
<keyword evidence="5" id="KW-1185">Reference proteome</keyword>
<proteinExistence type="predicted"/>
<dbReference type="Pfam" id="PF04950">
    <property type="entry name" value="RIBIOP_C"/>
    <property type="match status" value="1"/>
</dbReference>
<dbReference type="OrthoDB" id="10260897at2759"/>
<feature type="coiled-coil region" evidence="1">
    <location>
        <begin position="6"/>
        <end position="33"/>
    </location>
</feature>
<name>A0A4P9YY49_9FUNG</name>
<dbReference type="AlphaFoldDB" id="A0A4P9YY49"/>
<dbReference type="PANTHER" id="PTHR12858">
    <property type="entry name" value="RIBOSOME BIOGENESIS PROTEIN"/>
    <property type="match status" value="1"/>
</dbReference>
<dbReference type="GO" id="GO:0003924">
    <property type="term" value="F:GTPase activity"/>
    <property type="evidence" value="ECO:0007669"/>
    <property type="project" value="TreeGrafter"/>
</dbReference>
<dbReference type="EMBL" id="KZ989927">
    <property type="protein sequence ID" value="RKP25007.1"/>
    <property type="molecule type" value="Genomic_DNA"/>
</dbReference>
<sequence length="437" mass="50175">MDTEELDEEERAKRKLEKKKEELKRRFNAEYDDAWDEEEKQDLYGQAKDEINKQLALNQQEFEEDDAEVKAAVQGHLPGTYVRVLVRTMPCEFIAHFNPAYPVVLGGLLPSEEAFGYVQVRIKRHRWHPKILKSNDPLIFSVGWRRFQSIPLYSLDDGTRNRMLKYTPEHMHCLATFYGPITAPSTGFCAVQSMQQSKASFRISATGVVLDINQSTEIVKKLKLTGTPYKIYKNSAFIKGMFNSPLEVTKFEGAQIRTVSGIRGQIKKAINNKPGCFRATFEDKPLMSDIVFLRTWYGVRPKKYCNPVTSLLLADKQSWQGVRPTAQVRYEAGQAVPHKADSSYKPKERDIVSMLQQIQTLRKEKDRKRKVQKETRREQVQQSQAKVEAKRLERAKRERKAYFREESKAEKRTAKRGASGDGGAGRPKKPRASAHTA</sequence>
<feature type="domain" description="Ribosome biogenesis protein BMS1/TSR1 C-terminal" evidence="3">
    <location>
        <begin position="3"/>
        <end position="299"/>
    </location>
</feature>
<dbReference type="Proteomes" id="UP000278143">
    <property type="component" value="Unassembled WGS sequence"/>
</dbReference>
<evidence type="ECO:0000259" key="3">
    <source>
        <dbReference type="SMART" id="SM01362"/>
    </source>
</evidence>
<dbReference type="GO" id="GO:0005525">
    <property type="term" value="F:GTP binding"/>
    <property type="evidence" value="ECO:0007669"/>
    <property type="project" value="TreeGrafter"/>
</dbReference>
<protein>
    <recommendedName>
        <fullName evidence="3">Ribosome biogenesis protein BMS1/TSR1 C-terminal domain-containing protein</fullName>
    </recommendedName>
</protein>
<reference evidence="5" key="1">
    <citation type="journal article" date="2018" name="Nat. Microbiol.">
        <title>Leveraging single-cell genomics to expand the fungal tree of life.</title>
        <authorList>
            <person name="Ahrendt S.R."/>
            <person name="Quandt C.A."/>
            <person name="Ciobanu D."/>
            <person name="Clum A."/>
            <person name="Salamov A."/>
            <person name="Andreopoulos B."/>
            <person name="Cheng J.F."/>
            <person name="Woyke T."/>
            <person name="Pelin A."/>
            <person name="Henrissat B."/>
            <person name="Reynolds N.K."/>
            <person name="Benny G.L."/>
            <person name="Smith M.E."/>
            <person name="James T.Y."/>
            <person name="Grigoriev I.V."/>
        </authorList>
    </citation>
    <scope>NUCLEOTIDE SEQUENCE [LARGE SCALE GENOMIC DNA]</scope>
    <source>
        <strain evidence="5">Benny S71-1</strain>
    </source>
</reference>